<dbReference type="AlphaFoldDB" id="A0AAE1D3A0"/>
<sequence>MVYNIMICLATSATCSLMLRTKSSHGLQYYDLLGHLCDLQLNVKNPCPIDRLLGMVTWLCFASGSLHH</sequence>
<proteinExistence type="predicted"/>
<evidence type="ECO:0000313" key="2">
    <source>
        <dbReference type="Proteomes" id="UP001283361"/>
    </source>
</evidence>
<accession>A0AAE1D3A0</accession>
<protein>
    <submittedName>
        <fullName evidence="1">Uncharacterized protein</fullName>
    </submittedName>
</protein>
<dbReference type="Proteomes" id="UP001283361">
    <property type="component" value="Unassembled WGS sequence"/>
</dbReference>
<organism evidence="1 2">
    <name type="scientific">Elysia crispata</name>
    <name type="common">lettuce slug</name>
    <dbReference type="NCBI Taxonomy" id="231223"/>
    <lineage>
        <taxon>Eukaryota</taxon>
        <taxon>Metazoa</taxon>
        <taxon>Spiralia</taxon>
        <taxon>Lophotrochozoa</taxon>
        <taxon>Mollusca</taxon>
        <taxon>Gastropoda</taxon>
        <taxon>Heterobranchia</taxon>
        <taxon>Euthyneura</taxon>
        <taxon>Panpulmonata</taxon>
        <taxon>Sacoglossa</taxon>
        <taxon>Placobranchoidea</taxon>
        <taxon>Plakobranchidae</taxon>
        <taxon>Elysia</taxon>
    </lineage>
</organism>
<reference evidence="1" key="1">
    <citation type="journal article" date="2023" name="G3 (Bethesda)">
        <title>A reference genome for the long-term kleptoplast-retaining sea slug Elysia crispata morphotype clarki.</title>
        <authorList>
            <person name="Eastman K.E."/>
            <person name="Pendleton A.L."/>
            <person name="Shaikh M.A."/>
            <person name="Suttiyut T."/>
            <person name="Ogas R."/>
            <person name="Tomko P."/>
            <person name="Gavelis G."/>
            <person name="Widhalm J.R."/>
            <person name="Wisecaver J.H."/>
        </authorList>
    </citation>
    <scope>NUCLEOTIDE SEQUENCE</scope>
    <source>
        <strain evidence="1">ECLA1</strain>
    </source>
</reference>
<dbReference type="EMBL" id="JAWDGP010005686">
    <property type="protein sequence ID" value="KAK3754159.1"/>
    <property type="molecule type" value="Genomic_DNA"/>
</dbReference>
<evidence type="ECO:0000313" key="1">
    <source>
        <dbReference type="EMBL" id="KAK3754159.1"/>
    </source>
</evidence>
<gene>
    <name evidence="1" type="ORF">RRG08_024232</name>
</gene>
<name>A0AAE1D3A0_9GAST</name>
<comment type="caution">
    <text evidence="1">The sequence shown here is derived from an EMBL/GenBank/DDBJ whole genome shotgun (WGS) entry which is preliminary data.</text>
</comment>
<keyword evidence="2" id="KW-1185">Reference proteome</keyword>